<comment type="caution">
    <text evidence="1">The sequence shown here is derived from an EMBL/GenBank/DDBJ whole genome shotgun (WGS) entry which is preliminary data.</text>
</comment>
<gene>
    <name evidence="1" type="ORF">EVA_22001</name>
</gene>
<protein>
    <submittedName>
        <fullName evidence="1">Uncharacterized protein</fullName>
    </submittedName>
</protein>
<evidence type="ECO:0000313" key="1">
    <source>
        <dbReference type="EMBL" id="EJW89890.1"/>
    </source>
</evidence>
<dbReference type="EMBL" id="AMCI01009189">
    <property type="protein sequence ID" value="EJW89890.1"/>
    <property type="molecule type" value="Genomic_DNA"/>
</dbReference>
<reference evidence="1" key="1">
    <citation type="journal article" date="2012" name="PLoS ONE">
        <title>Gene sets for utilization of primary and secondary nutrition supplies in the distal gut of endangered iberian lynx.</title>
        <authorList>
            <person name="Alcaide M."/>
            <person name="Messina E."/>
            <person name="Richter M."/>
            <person name="Bargiela R."/>
            <person name="Peplies J."/>
            <person name="Huws S.A."/>
            <person name="Newbold C.J."/>
            <person name="Golyshin P.N."/>
            <person name="Simon M.A."/>
            <person name="Lopez G."/>
            <person name="Yakimov M.M."/>
            <person name="Ferrer M."/>
        </authorList>
    </citation>
    <scope>NUCLEOTIDE SEQUENCE</scope>
</reference>
<organism evidence="1">
    <name type="scientific">gut metagenome</name>
    <dbReference type="NCBI Taxonomy" id="749906"/>
    <lineage>
        <taxon>unclassified sequences</taxon>
        <taxon>metagenomes</taxon>
        <taxon>organismal metagenomes</taxon>
    </lineage>
</organism>
<accession>J9BQM3</accession>
<sequence length="98" mass="11342">MRHQLFDNCKLLGNTFIILKPNTKTRGNHRQLTQTPTFPFHKVIFWIFQFTEMTKGPSYLITISLKITVHTVCCAQYLGDVTCDTGFLCDTNNHIICF</sequence>
<dbReference type="AlphaFoldDB" id="J9BQM3"/>
<proteinExistence type="predicted"/>
<name>J9BQM3_9ZZZZ</name>